<dbReference type="Proteomes" id="UP000887013">
    <property type="component" value="Unassembled WGS sequence"/>
</dbReference>
<keyword evidence="2" id="KW-1185">Reference proteome</keyword>
<organism evidence="1 2">
    <name type="scientific">Nephila pilipes</name>
    <name type="common">Giant wood spider</name>
    <name type="synonym">Nephila maculata</name>
    <dbReference type="NCBI Taxonomy" id="299642"/>
    <lineage>
        <taxon>Eukaryota</taxon>
        <taxon>Metazoa</taxon>
        <taxon>Ecdysozoa</taxon>
        <taxon>Arthropoda</taxon>
        <taxon>Chelicerata</taxon>
        <taxon>Arachnida</taxon>
        <taxon>Araneae</taxon>
        <taxon>Araneomorphae</taxon>
        <taxon>Entelegynae</taxon>
        <taxon>Araneoidea</taxon>
        <taxon>Nephilidae</taxon>
        <taxon>Nephila</taxon>
    </lineage>
</organism>
<accession>A0A8X6QB56</accession>
<dbReference type="EMBL" id="BMAW01079839">
    <property type="protein sequence ID" value="GFU16982.1"/>
    <property type="molecule type" value="Genomic_DNA"/>
</dbReference>
<evidence type="ECO:0000313" key="1">
    <source>
        <dbReference type="EMBL" id="GFU16982.1"/>
    </source>
</evidence>
<dbReference type="AlphaFoldDB" id="A0A8X6QB56"/>
<name>A0A8X6QB56_NEPPI</name>
<proteinExistence type="predicted"/>
<reference evidence="1" key="1">
    <citation type="submission" date="2020-08" db="EMBL/GenBank/DDBJ databases">
        <title>Multicomponent nature underlies the extraordinary mechanical properties of spider dragline silk.</title>
        <authorList>
            <person name="Kono N."/>
            <person name="Nakamura H."/>
            <person name="Mori M."/>
            <person name="Yoshida Y."/>
            <person name="Ohtoshi R."/>
            <person name="Malay A.D."/>
            <person name="Moran D.A.P."/>
            <person name="Tomita M."/>
            <person name="Numata K."/>
            <person name="Arakawa K."/>
        </authorList>
    </citation>
    <scope>NUCLEOTIDE SEQUENCE</scope>
</reference>
<sequence>MTLPNPFEKLIRKSFLSSKESLWFSICNEADWSQFIKEVILEYIENNSEKIGGTGRIVEVGESKFGKRKCHRGHPVEGFRKCGTRIRKGFLNCSSRQISRDSGKHNSGMGRARNYNLLRMLEGL</sequence>
<comment type="caution">
    <text evidence="1">The sequence shown here is derived from an EMBL/GenBank/DDBJ whole genome shotgun (WGS) entry which is preliminary data.</text>
</comment>
<gene>
    <name evidence="1" type="ORF">NPIL_5841</name>
</gene>
<evidence type="ECO:0000313" key="2">
    <source>
        <dbReference type="Proteomes" id="UP000887013"/>
    </source>
</evidence>
<dbReference type="OrthoDB" id="6425325at2759"/>
<protein>
    <submittedName>
        <fullName evidence="1">Uncharacterized protein</fullName>
    </submittedName>
</protein>